<feature type="region of interest" description="Disordered" evidence="9">
    <location>
        <begin position="361"/>
        <end position="441"/>
    </location>
</feature>
<dbReference type="AlphaFoldDB" id="A0A9Q0KV70"/>
<dbReference type="InterPro" id="IPR026962">
    <property type="entry name" value="KTNB1"/>
</dbReference>
<dbReference type="InterPro" id="IPR001680">
    <property type="entry name" value="WD40_rpt"/>
</dbReference>
<dbReference type="GO" id="GO:0007019">
    <property type="term" value="P:microtubule depolymerization"/>
    <property type="evidence" value="ECO:0007669"/>
    <property type="project" value="TreeGrafter"/>
</dbReference>
<dbReference type="PRINTS" id="PR00320">
    <property type="entry name" value="GPROTEINBRPT"/>
</dbReference>
<sequence>MEKCGYKLQEFVAHSSNVNCLNIGKKSCRLLITGGDDHKVKLWAIGKQSSLLSLSGHVSPVESVTFDSAEALVLGGASSGSIKLWDLEEAKIVRTLTGHKSNCTAVEFHPFGEFLASGSLDTDLKIWDIRKKGCIHTYKGHTQGVSTIRFTPDGRWVVSGGLDNVVKIWDLTAGKLLHDFKFHEGHIRCIDFHPNEFLLATGSADRTVKFWDLETFELIGSAGPEATGVRSMIFHPDGRTLFCGLDDSLKVFSWEPVICHDAVDIGWSTLGDVCIHEGKLLGCSYHRNCVGVWFADISHIQPYGGNAPGSNSQMGQKFDIQESSVQKVGGSLKFNTGRLTMREDDDTIEIKNIYVDSTNGTPNNLQRIRSTKSPKVVVPRDSEETSHPSALKMRPAMAVKRRSSRPFTAPLVVSRDSPAGENASNSRRESVSTGRTSPDTIVKPTHLQRQAISKSNMRRLSMAVESESPMSKKSGSDSVMELPKFHFSFFTKDDSTRTVEVCNPTMRHVAEKFERILSPEPAPSISDQDKCSEPVNNNGNKPVKIINGVAVVQGRTRSLVERWERREICTDSEDLSTNPSNVISEAHTPPAVQSGQPQTSGRESTSAENEDLIEEDLIEGLLQNHDIFLSTLRSRLTKLQMVRHCWGRNDIKNAINAMGKLHDHSVQADVIRVLMEKMDIFTLDLFSCLLPMLADLLDSKIDRHVSVSLEMILKLVTVFWPIICSTLSASPSVGVNLHAEHRRDCCNQCFNQLQKIKQILPLLSRRGELLAKCAQELHILLQEP</sequence>
<feature type="region of interest" description="Disordered" evidence="9">
    <location>
        <begin position="519"/>
        <end position="539"/>
    </location>
</feature>
<evidence type="ECO:0000256" key="1">
    <source>
        <dbReference type="ARBA" id="ARBA00004245"/>
    </source>
</evidence>
<feature type="repeat" description="WD" evidence="8">
    <location>
        <begin position="96"/>
        <end position="137"/>
    </location>
</feature>
<feature type="repeat" description="WD" evidence="8">
    <location>
        <begin position="54"/>
        <end position="95"/>
    </location>
</feature>
<dbReference type="InterPro" id="IPR028021">
    <property type="entry name" value="Katanin_C-terminal"/>
</dbReference>
<proteinExistence type="inferred from homology"/>
<evidence type="ECO:0000256" key="3">
    <source>
        <dbReference type="ARBA" id="ARBA00022574"/>
    </source>
</evidence>
<keyword evidence="12" id="KW-1185">Reference proteome</keyword>
<dbReference type="Pfam" id="PF13925">
    <property type="entry name" value="Katanin_con80"/>
    <property type="match status" value="1"/>
</dbReference>
<dbReference type="Gene3D" id="2.130.10.10">
    <property type="entry name" value="YVTN repeat-like/Quinoprotein amine dehydrogenase"/>
    <property type="match status" value="2"/>
</dbReference>
<name>A0A9Q0KV70_9MAGN</name>
<dbReference type="EMBL" id="JAMYWD010000003">
    <property type="protein sequence ID" value="KAJ4977306.1"/>
    <property type="molecule type" value="Genomic_DNA"/>
</dbReference>
<dbReference type="GO" id="GO:0051013">
    <property type="term" value="P:microtubule severing"/>
    <property type="evidence" value="ECO:0007669"/>
    <property type="project" value="UniProtKB-UniRule"/>
</dbReference>
<protein>
    <recommendedName>
        <fullName evidence="7">Katanin p80 WD40 repeat-containing subunit B1 homolog</fullName>
    </recommendedName>
</protein>
<organism evidence="11 12">
    <name type="scientific">Protea cynaroides</name>
    <dbReference type="NCBI Taxonomy" id="273540"/>
    <lineage>
        <taxon>Eukaryota</taxon>
        <taxon>Viridiplantae</taxon>
        <taxon>Streptophyta</taxon>
        <taxon>Embryophyta</taxon>
        <taxon>Tracheophyta</taxon>
        <taxon>Spermatophyta</taxon>
        <taxon>Magnoliopsida</taxon>
        <taxon>Proteales</taxon>
        <taxon>Proteaceae</taxon>
        <taxon>Protea</taxon>
    </lineage>
</organism>
<dbReference type="SMART" id="SM00320">
    <property type="entry name" value="WD40"/>
    <property type="match status" value="6"/>
</dbReference>
<comment type="caution">
    <text evidence="11">The sequence shown here is derived from an EMBL/GenBank/DDBJ whole genome shotgun (WGS) entry which is preliminary data.</text>
</comment>
<feature type="region of interest" description="Disordered" evidence="9">
    <location>
        <begin position="571"/>
        <end position="609"/>
    </location>
</feature>
<feature type="domain" description="Katanin p80 subunit C-terminal" evidence="10">
    <location>
        <begin position="623"/>
        <end position="781"/>
    </location>
</feature>
<feature type="repeat" description="WD" evidence="8">
    <location>
        <begin position="180"/>
        <end position="221"/>
    </location>
</feature>
<dbReference type="HAMAP" id="MF_03022">
    <property type="entry name" value="Katanin_p80_B1"/>
    <property type="match status" value="1"/>
</dbReference>
<feature type="compositionally biased region" description="Polar residues" evidence="9">
    <location>
        <begin position="361"/>
        <end position="373"/>
    </location>
</feature>
<keyword evidence="3 8" id="KW-0853">WD repeat</keyword>
<evidence type="ECO:0000256" key="2">
    <source>
        <dbReference type="ARBA" id="ARBA00022490"/>
    </source>
</evidence>
<dbReference type="InterPro" id="IPR036322">
    <property type="entry name" value="WD40_repeat_dom_sf"/>
</dbReference>
<keyword evidence="2 7" id="KW-0963">Cytoplasm</keyword>
<feature type="compositionally biased region" description="Polar residues" evidence="9">
    <location>
        <begin position="591"/>
        <end position="607"/>
    </location>
</feature>
<dbReference type="SUPFAM" id="SSF50978">
    <property type="entry name" value="WD40 repeat-like"/>
    <property type="match status" value="1"/>
</dbReference>
<keyword evidence="5" id="KW-0677">Repeat</keyword>
<dbReference type="GO" id="GO:0008352">
    <property type="term" value="C:katanin complex"/>
    <property type="evidence" value="ECO:0007669"/>
    <property type="project" value="InterPro"/>
</dbReference>
<comment type="similarity">
    <text evidence="7">Belongs to the WD repeat KATNB1 family.</text>
</comment>
<evidence type="ECO:0000256" key="7">
    <source>
        <dbReference type="HAMAP-Rule" id="MF_03022"/>
    </source>
</evidence>
<dbReference type="PROSITE" id="PS50294">
    <property type="entry name" value="WD_REPEATS_REGION"/>
    <property type="match status" value="5"/>
</dbReference>
<feature type="repeat" description="WD" evidence="8">
    <location>
        <begin position="138"/>
        <end position="179"/>
    </location>
</feature>
<dbReference type="GO" id="GO:0008017">
    <property type="term" value="F:microtubule binding"/>
    <property type="evidence" value="ECO:0007669"/>
    <property type="project" value="UniProtKB-UniRule"/>
</dbReference>
<dbReference type="GO" id="GO:0005737">
    <property type="term" value="C:cytoplasm"/>
    <property type="evidence" value="ECO:0007669"/>
    <property type="project" value="UniProtKB-UniRule"/>
</dbReference>
<evidence type="ECO:0000313" key="11">
    <source>
        <dbReference type="EMBL" id="KAJ4977306.1"/>
    </source>
</evidence>
<evidence type="ECO:0000259" key="10">
    <source>
        <dbReference type="Pfam" id="PF13925"/>
    </source>
</evidence>
<comment type="function">
    <text evidence="7">May participate in a complex which severs microtubules in an ATP-dependent manner. Microtubule severing may promote rapid reorganization of cellular microtubule arrays.</text>
</comment>
<dbReference type="PANTHER" id="PTHR19845">
    <property type="entry name" value="KATANIN P80 SUBUNIT"/>
    <property type="match status" value="1"/>
</dbReference>
<dbReference type="FunFam" id="2.130.10.10:FF:000897">
    <property type="entry name" value="Katanin p80 WD40 repeat-containing subunit B1 homolog"/>
    <property type="match status" value="1"/>
</dbReference>
<reference evidence="11" key="1">
    <citation type="journal article" date="2023" name="Plant J.">
        <title>The genome of the king protea, Protea cynaroides.</title>
        <authorList>
            <person name="Chang J."/>
            <person name="Duong T.A."/>
            <person name="Schoeman C."/>
            <person name="Ma X."/>
            <person name="Roodt D."/>
            <person name="Barker N."/>
            <person name="Li Z."/>
            <person name="Van de Peer Y."/>
            <person name="Mizrachi E."/>
        </authorList>
    </citation>
    <scope>NUCLEOTIDE SEQUENCE</scope>
    <source>
        <tissue evidence="11">Young leaves</tissue>
    </source>
</reference>
<dbReference type="GO" id="GO:0051510">
    <property type="term" value="P:regulation of unidimensional cell growth"/>
    <property type="evidence" value="ECO:0007669"/>
    <property type="project" value="UniProtKB-ARBA"/>
</dbReference>
<keyword evidence="4 7" id="KW-0493">Microtubule</keyword>
<dbReference type="PROSITE" id="PS50082">
    <property type="entry name" value="WD_REPEATS_2"/>
    <property type="match status" value="5"/>
</dbReference>
<dbReference type="PROSITE" id="PS00678">
    <property type="entry name" value="WD_REPEATS_1"/>
    <property type="match status" value="3"/>
</dbReference>
<evidence type="ECO:0000256" key="9">
    <source>
        <dbReference type="SAM" id="MobiDB-lite"/>
    </source>
</evidence>
<dbReference type="GO" id="GO:0005874">
    <property type="term" value="C:microtubule"/>
    <property type="evidence" value="ECO:0007669"/>
    <property type="project" value="UniProtKB-KW"/>
</dbReference>
<feature type="repeat" description="WD" evidence="8">
    <location>
        <begin position="11"/>
        <end position="53"/>
    </location>
</feature>
<evidence type="ECO:0000313" key="12">
    <source>
        <dbReference type="Proteomes" id="UP001141806"/>
    </source>
</evidence>
<comment type="subcellular location">
    <subcellularLocation>
        <location evidence="1 7">Cytoplasm</location>
        <location evidence="1 7">Cytoskeleton</location>
    </subcellularLocation>
</comment>
<dbReference type="InterPro" id="IPR015943">
    <property type="entry name" value="WD40/YVTN_repeat-like_dom_sf"/>
</dbReference>
<dbReference type="Proteomes" id="UP001141806">
    <property type="component" value="Unassembled WGS sequence"/>
</dbReference>
<dbReference type="OrthoDB" id="538223at2759"/>
<gene>
    <name evidence="11" type="ORF">NE237_002412</name>
</gene>
<dbReference type="InterPro" id="IPR020472">
    <property type="entry name" value="WD40_PAC1"/>
</dbReference>
<dbReference type="PANTHER" id="PTHR19845:SF15">
    <property type="entry name" value="KATANIN P80 WD40 REPEAT-CONTAINING SUBUNIT B1 HOMOLOG KTN80.2"/>
    <property type="match status" value="1"/>
</dbReference>
<evidence type="ECO:0000256" key="6">
    <source>
        <dbReference type="ARBA" id="ARBA00023212"/>
    </source>
</evidence>
<evidence type="ECO:0000256" key="4">
    <source>
        <dbReference type="ARBA" id="ARBA00022701"/>
    </source>
</evidence>
<dbReference type="FunFam" id="2.130.10.10:FF:000183">
    <property type="entry name" value="Katanin p80 WD40 repeat-containing subunit B1"/>
    <property type="match status" value="1"/>
</dbReference>
<dbReference type="InterPro" id="IPR019775">
    <property type="entry name" value="WD40_repeat_CS"/>
</dbReference>
<dbReference type="Pfam" id="PF00400">
    <property type="entry name" value="WD40"/>
    <property type="match status" value="6"/>
</dbReference>
<dbReference type="CDD" id="cd00200">
    <property type="entry name" value="WD40"/>
    <property type="match status" value="1"/>
</dbReference>
<evidence type="ECO:0000256" key="8">
    <source>
        <dbReference type="PROSITE-ProRule" id="PRU00221"/>
    </source>
</evidence>
<accession>A0A9Q0KV70</accession>
<evidence type="ECO:0000256" key="5">
    <source>
        <dbReference type="ARBA" id="ARBA00022737"/>
    </source>
</evidence>
<keyword evidence="6 7" id="KW-0206">Cytoskeleton</keyword>